<evidence type="ECO:0000313" key="4">
    <source>
        <dbReference type="EMBL" id="MTD32448.1"/>
    </source>
</evidence>
<organism evidence="4 5">
    <name type="scientific">Paludibacterium denitrificans</name>
    <dbReference type="NCBI Taxonomy" id="2675226"/>
    <lineage>
        <taxon>Bacteria</taxon>
        <taxon>Pseudomonadati</taxon>
        <taxon>Pseudomonadota</taxon>
        <taxon>Betaproteobacteria</taxon>
        <taxon>Neisseriales</taxon>
        <taxon>Chromobacteriaceae</taxon>
        <taxon>Paludibacterium</taxon>
    </lineage>
</organism>
<comment type="caution">
    <text evidence="4">The sequence shown here is derived from an EMBL/GenBank/DDBJ whole genome shotgun (WGS) entry which is preliminary data.</text>
</comment>
<accession>A0A844GB35</accession>
<keyword evidence="1" id="KW-0233">DNA recombination</keyword>
<feature type="region of interest" description="Disordered" evidence="2">
    <location>
        <begin position="37"/>
        <end position="74"/>
    </location>
</feature>
<keyword evidence="5" id="KW-1185">Reference proteome</keyword>
<proteinExistence type="predicted"/>
<dbReference type="GO" id="GO:0015074">
    <property type="term" value="P:DNA integration"/>
    <property type="evidence" value="ECO:0007669"/>
    <property type="project" value="InterPro"/>
</dbReference>
<gene>
    <name evidence="4" type="ORF">GKE73_01445</name>
</gene>
<name>A0A844GB35_9NEIS</name>
<evidence type="ECO:0000256" key="1">
    <source>
        <dbReference type="ARBA" id="ARBA00023172"/>
    </source>
</evidence>
<dbReference type="AlphaFoldDB" id="A0A844GB35"/>
<dbReference type="SUPFAM" id="SSF56349">
    <property type="entry name" value="DNA breaking-rejoining enzymes"/>
    <property type="match status" value="1"/>
</dbReference>
<dbReference type="Gene3D" id="1.10.443.10">
    <property type="entry name" value="Intergrase catalytic core"/>
    <property type="match status" value="1"/>
</dbReference>
<evidence type="ECO:0000256" key="2">
    <source>
        <dbReference type="SAM" id="MobiDB-lite"/>
    </source>
</evidence>
<dbReference type="Proteomes" id="UP000446658">
    <property type="component" value="Unassembled WGS sequence"/>
</dbReference>
<sequence length="129" mass="14608">MPADQLHPHALRHLYGTELAEGDIDLLERQKLMGHKDPKSTTIYTHGSQKADLKCRQGQPVGQDDHPSQPAAGRVEQQAIKACVRWLRFLQAIVCVLTLRLDVPWRGACRDSPKYPSKRAKSEIRLYLS</sequence>
<dbReference type="GO" id="GO:0003677">
    <property type="term" value="F:DNA binding"/>
    <property type="evidence" value="ECO:0007669"/>
    <property type="project" value="InterPro"/>
</dbReference>
<dbReference type="CDD" id="cd00397">
    <property type="entry name" value="DNA_BRE_C"/>
    <property type="match status" value="1"/>
</dbReference>
<dbReference type="EMBL" id="WLYX01000001">
    <property type="protein sequence ID" value="MTD32448.1"/>
    <property type="molecule type" value="Genomic_DNA"/>
</dbReference>
<dbReference type="InterPro" id="IPR011010">
    <property type="entry name" value="DNA_brk_join_enz"/>
</dbReference>
<evidence type="ECO:0000313" key="5">
    <source>
        <dbReference type="Proteomes" id="UP000446658"/>
    </source>
</evidence>
<dbReference type="Pfam" id="PF00589">
    <property type="entry name" value="Phage_integrase"/>
    <property type="match status" value="1"/>
</dbReference>
<dbReference type="GO" id="GO:0006310">
    <property type="term" value="P:DNA recombination"/>
    <property type="evidence" value="ECO:0007669"/>
    <property type="project" value="UniProtKB-KW"/>
</dbReference>
<dbReference type="InterPro" id="IPR013762">
    <property type="entry name" value="Integrase-like_cat_sf"/>
</dbReference>
<feature type="domain" description="Tyr recombinase" evidence="3">
    <location>
        <begin position="1"/>
        <end position="57"/>
    </location>
</feature>
<dbReference type="InterPro" id="IPR002104">
    <property type="entry name" value="Integrase_catalytic"/>
</dbReference>
<dbReference type="PROSITE" id="PS51898">
    <property type="entry name" value="TYR_RECOMBINASE"/>
    <property type="match status" value="1"/>
</dbReference>
<reference evidence="4 5" key="1">
    <citation type="submission" date="2019-11" db="EMBL/GenBank/DDBJ databases">
        <title>Draft genome sequence of Paludibacterium sp. dN18-1.</title>
        <authorList>
            <person name="Im W.-T."/>
        </authorList>
    </citation>
    <scope>NUCLEOTIDE SEQUENCE [LARGE SCALE GENOMIC DNA]</scope>
    <source>
        <strain evidence="5">dN 18-1</strain>
    </source>
</reference>
<protein>
    <submittedName>
        <fullName evidence="4">Tyrosine-type recombinase/integrase</fullName>
    </submittedName>
</protein>
<evidence type="ECO:0000259" key="3">
    <source>
        <dbReference type="PROSITE" id="PS51898"/>
    </source>
</evidence>